<proteinExistence type="predicted"/>
<sequence>MKKTQRWMELLNILVEEQNFQTVAELAEQVAVSSRTIHSDLQDTSFLQLLHGAELIKKPNIGIRLHCTQKQREAIYRQLQKNRFETSVPLEKGNDLHTVLHMLLTYRDAIRMEDLADALYRSKSSLTTVLEEAERLAENYDCRLRKRSNYGLSLEGHEEDIRNLFYRFVDTLPVQGYQHNDLDVRLPDALYEKMKMVFDVQMIRMIIPIVKSSEINLNTHYCDYDFGMLILKCCILLTRCQIDRSVQKQTTISTDLQEYYVATIMKLKMEQTFHVSLPEEEIYYLERVILSTRKQQNQEQFQELDSAMLDRFIYLVSERLNVDLSEDKQLKQNLCNHMKPAIRRMKYGISSENPLLEAIKTKYTEVYVAIMTTIDKIEEREHIYFDANELGFICLHIVGALNRSRNIRSIRCLLICDAGITFESYIKSMVETSFREIEIVNIIGSDEMKKETGHQHDLILNATTNRLHASNIINIDHLFTEASCSQIRHWIFAREIKHTLELRTKFDSYLSYFQDSCENRRSLIHKYCTYLEDNGYVTEAFEASVYDRIQYSSTAIGRGVAVPHGTKKAVKNSVILIIKLDHTITWDDQLVDLVFFAAIGEDISTEYSKIFRRIVRIVSDDEQTHMLKSCNSLEEIRKYLFDTEQKA</sequence>
<dbReference type="InterPro" id="IPR036634">
    <property type="entry name" value="PRD_sf"/>
</dbReference>
<reference evidence="7 8" key="1">
    <citation type="submission" date="2014-08" db="EMBL/GenBank/DDBJ databases">
        <title>Clostridium innocuum, an unnegligible vancomycin-resistant pathogen causing extra-intestinal infections.</title>
        <authorList>
            <person name="Feng Y."/>
            <person name="Chiu C.-H."/>
        </authorList>
    </citation>
    <scope>NUCLEOTIDE SEQUENCE [LARGE SCALE GENOMIC DNA]</scope>
    <source>
        <strain evidence="7 8">AN88</strain>
    </source>
</reference>
<evidence type="ECO:0000259" key="6">
    <source>
        <dbReference type="PROSITE" id="PS51372"/>
    </source>
</evidence>
<dbReference type="GO" id="GO:0006355">
    <property type="term" value="P:regulation of DNA-templated transcription"/>
    <property type="evidence" value="ECO:0007669"/>
    <property type="project" value="InterPro"/>
</dbReference>
<dbReference type="Pfam" id="PF05043">
    <property type="entry name" value="Mga"/>
    <property type="match status" value="1"/>
</dbReference>
<dbReference type="AlphaFoldDB" id="A0A099IAX5"/>
<evidence type="ECO:0000256" key="1">
    <source>
        <dbReference type="ARBA" id="ARBA00022737"/>
    </source>
</evidence>
<accession>A0A099IAX5</accession>
<dbReference type="CDD" id="cd00211">
    <property type="entry name" value="PTS_IIA_fru"/>
    <property type="match status" value="1"/>
</dbReference>
<keyword evidence="1" id="KW-0677">Repeat</keyword>
<evidence type="ECO:0000256" key="4">
    <source>
        <dbReference type="ARBA" id="ARBA00023163"/>
    </source>
</evidence>
<dbReference type="InterPro" id="IPR036390">
    <property type="entry name" value="WH_DNA-bd_sf"/>
</dbReference>
<dbReference type="InterPro" id="IPR050661">
    <property type="entry name" value="BglG_antiterminators"/>
</dbReference>
<dbReference type="Pfam" id="PF00874">
    <property type="entry name" value="PRD"/>
    <property type="match status" value="1"/>
</dbReference>
<dbReference type="InterPro" id="IPR007737">
    <property type="entry name" value="Mga_HTH"/>
</dbReference>
<evidence type="ECO:0000256" key="3">
    <source>
        <dbReference type="ARBA" id="ARBA00023159"/>
    </source>
</evidence>
<feature type="domain" description="PTS EIIA type-2" evidence="5">
    <location>
        <begin position="504"/>
        <end position="643"/>
    </location>
</feature>
<dbReference type="GO" id="GO:0016829">
    <property type="term" value="F:lyase activity"/>
    <property type="evidence" value="ECO:0007669"/>
    <property type="project" value="UniProtKB-KW"/>
</dbReference>
<gene>
    <name evidence="7" type="ORF">CIAN88_04030</name>
</gene>
<evidence type="ECO:0000259" key="5">
    <source>
        <dbReference type="PROSITE" id="PS51094"/>
    </source>
</evidence>
<dbReference type="Gene3D" id="3.40.930.10">
    <property type="entry name" value="Mannitol-specific EII, Chain A"/>
    <property type="match status" value="1"/>
</dbReference>
<dbReference type="Gene3D" id="1.10.10.10">
    <property type="entry name" value="Winged helix-like DNA-binding domain superfamily/Winged helix DNA-binding domain"/>
    <property type="match status" value="1"/>
</dbReference>
<keyword evidence="3" id="KW-0010">Activator</keyword>
<dbReference type="SUPFAM" id="SSF55804">
    <property type="entry name" value="Phoshotransferase/anion transport protein"/>
    <property type="match status" value="1"/>
</dbReference>
<dbReference type="PANTHER" id="PTHR30185:SF13">
    <property type="entry name" value="LICABCH OPERON REGULATOR-RELATED"/>
    <property type="match status" value="1"/>
</dbReference>
<comment type="caution">
    <text evidence="7">The sequence shown here is derived from an EMBL/GenBank/DDBJ whole genome shotgun (WGS) entry which is preliminary data.</text>
</comment>
<dbReference type="SUPFAM" id="SSF46785">
    <property type="entry name" value="Winged helix' DNA-binding domain"/>
    <property type="match status" value="1"/>
</dbReference>
<feature type="domain" description="PRD" evidence="6">
    <location>
        <begin position="300"/>
        <end position="407"/>
    </location>
</feature>
<name>A0A099IAX5_CLOIN</name>
<dbReference type="Pfam" id="PF00359">
    <property type="entry name" value="PTS_EIIA_2"/>
    <property type="match status" value="1"/>
</dbReference>
<keyword evidence="7" id="KW-0456">Lyase</keyword>
<dbReference type="InterPro" id="IPR036388">
    <property type="entry name" value="WH-like_DNA-bd_sf"/>
</dbReference>
<dbReference type="Gene3D" id="1.10.1790.10">
    <property type="entry name" value="PRD domain"/>
    <property type="match status" value="1"/>
</dbReference>
<evidence type="ECO:0000313" key="8">
    <source>
        <dbReference type="Proteomes" id="UP000030008"/>
    </source>
</evidence>
<keyword evidence="2" id="KW-0805">Transcription regulation</keyword>
<dbReference type="InterPro" id="IPR016152">
    <property type="entry name" value="PTrfase/Anion_transptr"/>
</dbReference>
<protein>
    <submittedName>
        <fullName evidence="7">Sugar lyase</fullName>
    </submittedName>
</protein>
<dbReference type="EMBL" id="JQIF01000017">
    <property type="protein sequence ID" value="KGJ54317.1"/>
    <property type="molecule type" value="Genomic_DNA"/>
</dbReference>
<dbReference type="SUPFAM" id="SSF63520">
    <property type="entry name" value="PTS-regulatory domain, PRD"/>
    <property type="match status" value="2"/>
</dbReference>
<evidence type="ECO:0000313" key="7">
    <source>
        <dbReference type="EMBL" id="KGJ54317.1"/>
    </source>
</evidence>
<organism evidence="7 8">
    <name type="scientific">Clostridium innocuum</name>
    <dbReference type="NCBI Taxonomy" id="1522"/>
    <lineage>
        <taxon>Bacteria</taxon>
        <taxon>Bacillati</taxon>
        <taxon>Bacillota</taxon>
        <taxon>Clostridia</taxon>
        <taxon>Eubacteriales</taxon>
        <taxon>Clostridiaceae</taxon>
        <taxon>Clostridium</taxon>
    </lineage>
</organism>
<dbReference type="PANTHER" id="PTHR30185">
    <property type="entry name" value="CRYPTIC BETA-GLUCOSIDE BGL OPERON ANTITERMINATOR"/>
    <property type="match status" value="1"/>
</dbReference>
<dbReference type="InterPro" id="IPR011608">
    <property type="entry name" value="PRD"/>
</dbReference>
<dbReference type="Proteomes" id="UP000030008">
    <property type="component" value="Unassembled WGS sequence"/>
</dbReference>
<dbReference type="PROSITE" id="PS51372">
    <property type="entry name" value="PRD_2"/>
    <property type="match status" value="1"/>
</dbReference>
<dbReference type="PROSITE" id="PS51094">
    <property type="entry name" value="PTS_EIIA_TYPE_2"/>
    <property type="match status" value="1"/>
</dbReference>
<dbReference type="InterPro" id="IPR002178">
    <property type="entry name" value="PTS_EIIA_type-2_dom"/>
</dbReference>
<evidence type="ECO:0000256" key="2">
    <source>
        <dbReference type="ARBA" id="ARBA00023015"/>
    </source>
</evidence>
<dbReference type="RefSeq" id="WP_022300456.1">
    <property type="nucleotide sequence ID" value="NZ_CP094942.1"/>
</dbReference>
<keyword evidence="4" id="KW-0804">Transcription</keyword>